<feature type="binding site" evidence="8">
    <location>
        <begin position="152"/>
        <end position="154"/>
    </location>
    <ligand>
        <name>S-adenosyl-L-methionine</name>
        <dbReference type="ChEBI" id="CHEBI:59789"/>
    </ligand>
</feature>
<keyword evidence="1 8" id="KW-0004">4Fe-4S</keyword>
<dbReference type="CDD" id="cd01335">
    <property type="entry name" value="Radical_SAM"/>
    <property type="match status" value="1"/>
</dbReference>
<sequence length="272" mass="29653">MLVRRSRNLKTQEHVLSPNGHADVSLRIAETFSSLQGEGLLTGVPSFFIRTSGCNLRCWFCDTPYASWRPEGERSTITELIERAVQARMPDADGGPSSAARIGHVVLTGGEPLIMKGMTELATGLRAGGLHVTIETAGTVDVEVPCDLLSLSPKLRASTPGRGAGPALADDSRWAELHEQRRMPIATMRRLIDRAPTTQVKFVVDSPAEYDEILTVVGDLGVAAADVWIMPQGITVDQLDAAAVWLRPWAAAAGFQYCDRMQIRWYGNRRGT</sequence>
<dbReference type="GO" id="GO:0000287">
    <property type="term" value="F:magnesium ion binding"/>
    <property type="evidence" value="ECO:0007669"/>
    <property type="project" value="UniProtKB-UniRule"/>
</dbReference>
<dbReference type="InterPro" id="IPR024924">
    <property type="entry name" value="7-CO-7-deazaguanine_synth-like"/>
</dbReference>
<dbReference type="UniPathway" id="UPA00391"/>
<comment type="catalytic activity">
    <reaction evidence="8">
        <text>6-carboxy-5,6,7,8-tetrahydropterin + H(+) = 7-carboxy-7-carbaguanine + NH4(+)</text>
        <dbReference type="Rhea" id="RHEA:27974"/>
        <dbReference type="ChEBI" id="CHEBI:15378"/>
        <dbReference type="ChEBI" id="CHEBI:28938"/>
        <dbReference type="ChEBI" id="CHEBI:61032"/>
        <dbReference type="ChEBI" id="CHEBI:61036"/>
        <dbReference type="EC" id="4.3.99.3"/>
    </reaction>
</comment>
<dbReference type="EMBL" id="SJPU01000002">
    <property type="protein sequence ID" value="TWU15750.1"/>
    <property type="molecule type" value="Genomic_DNA"/>
</dbReference>
<evidence type="ECO:0000259" key="9">
    <source>
        <dbReference type="PROSITE" id="PS51918"/>
    </source>
</evidence>
<keyword evidence="6 8" id="KW-0411">Iron-sulfur</keyword>
<feature type="binding site" evidence="8">
    <location>
        <position position="54"/>
    </location>
    <ligand>
        <name>[4Fe-4S] cluster</name>
        <dbReference type="ChEBI" id="CHEBI:49883"/>
        <note>4Fe-4S-S-AdoMet</note>
    </ligand>
</feature>
<keyword evidence="4 8" id="KW-0460">Magnesium</keyword>
<accession>A0A5C6BU34</accession>
<dbReference type="SUPFAM" id="SSF102114">
    <property type="entry name" value="Radical SAM enzymes"/>
    <property type="match status" value="1"/>
</dbReference>
<keyword evidence="3 8" id="KW-0479">Metal-binding</keyword>
<feature type="binding site" evidence="8">
    <location>
        <position position="108"/>
    </location>
    <ligand>
        <name>substrate</name>
    </ligand>
</feature>
<feature type="binding site" evidence="8">
    <location>
        <position position="61"/>
    </location>
    <ligand>
        <name>[4Fe-4S] cluster</name>
        <dbReference type="ChEBI" id="CHEBI:49883"/>
        <note>4Fe-4S-S-AdoMet</note>
    </ligand>
</feature>
<evidence type="ECO:0000313" key="11">
    <source>
        <dbReference type="Proteomes" id="UP000319908"/>
    </source>
</evidence>
<name>A0A5C6BU34_9BACT</name>
<dbReference type="GO" id="GO:0051539">
    <property type="term" value="F:4 iron, 4 sulfur cluster binding"/>
    <property type="evidence" value="ECO:0007669"/>
    <property type="project" value="UniProtKB-UniRule"/>
</dbReference>
<evidence type="ECO:0000256" key="2">
    <source>
        <dbReference type="ARBA" id="ARBA00022691"/>
    </source>
</evidence>
<dbReference type="GO" id="GO:1904047">
    <property type="term" value="F:S-adenosyl-L-methionine binding"/>
    <property type="evidence" value="ECO:0007669"/>
    <property type="project" value="UniProtKB-UniRule"/>
</dbReference>
<evidence type="ECO:0000256" key="1">
    <source>
        <dbReference type="ARBA" id="ARBA00022485"/>
    </source>
</evidence>
<feature type="binding site" evidence="8">
    <location>
        <position position="58"/>
    </location>
    <ligand>
        <name>[4Fe-4S] cluster</name>
        <dbReference type="ChEBI" id="CHEBI:49883"/>
        <note>4Fe-4S-S-AdoMet</note>
    </ligand>
</feature>
<dbReference type="GO" id="GO:0016840">
    <property type="term" value="F:carbon-nitrogen lyase activity"/>
    <property type="evidence" value="ECO:0007669"/>
    <property type="project" value="UniProtKB-UniRule"/>
</dbReference>
<dbReference type="Pfam" id="PF04055">
    <property type="entry name" value="Radical_SAM"/>
    <property type="match status" value="1"/>
</dbReference>
<dbReference type="InterPro" id="IPR058240">
    <property type="entry name" value="rSAM_sf"/>
</dbReference>
<dbReference type="SFLD" id="SFLDS00029">
    <property type="entry name" value="Radical_SAM"/>
    <property type="match status" value="1"/>
</dbReference>
<evidence type="ECO:0000256" key="8">
    <source>
        <dbReference type="HAMAP-Rule" id="MF_00917"/>
    </source>
</evidence>
<dbReference type="EC" id="4.3.99.3" evidence="8"/>
<feature type="binding site" evidence="8">
    <location>
        <begin position="60"/>
        <end position="62"/>
    </location>
    <ligand>
        <name>S-adenosyl-L-methionine</name>
        <dbReference type="ChEBI" id="CHEBI:59789"/>
    </ligand>
</feature>
<evidence type="ECO:0000313" key="10">
    <source>
        <dbReference type="EMBL" id="TWU15750.1"/>
    </source>
</evidence>
<gene>
    <name evidence="8 10" type="primary">queE</name>
    <name evidence="10" type="ORF">Poly21_29520</name>
</gene>
<dbReference type="HAMAP" id="MF_00917">
    <property type="entry name" value="QueE"/>
    <property type="match status" value="1"/>
</dbReference>
<feature type="binding site" evidence="8">
    <location>
        <position position="63"/>
    </location>
    <ligand>
        <name>Mg(2+)</name>
        <dbReference type="ChEBI" id="CHEBI:18420"/>
    </ligand>
</feature>
<evidence type="ECO:0000256" key="6">
    <source>
        <dbReference type="ARBA" id="ARBA00023014"/>
    </source>
</evidence>
<evidence type="ECO:0000256" key="3">
    <source>
        <dbReference type="ARBA" id="ARBA00022723"/>
    </source>
</evidence>
<dbReference type="PANTHER" id="PTHR42836:SF1">
    <property type="entry name" value="7-CARBOXY-7-DEAZAGUANINE SYNTHASE"/>
    <property type="match status" value="1"/>
</dbReference>
<comment type="cofactor">
    <cofactor evidence="8">
        <name>Mg(2+)</name>
        <dbReference type="ChEBI" id="CHEBI:18420"/>
    </cofactor>
</comment>
<evidence type="ECO:0000256" key="7">
    <source>
        <dbReference type="ARBA" id="ARBA00023239"/>
    </source>
</evidence>
<comment type="subunit">
    <text evidence="8">Homodimer.</text>
</comment>
<keyword evidence="2 8" id="KW-0949">S-adenosyl-L-methionine</keyword>
<comment type="cofactor">
    <cofactor evidence="8">
        <name>[4Fe-4S] cluster</name>
        <dbReference type="ChEBI" id="CHEBI:49883"/>
    </cofactor>
    <text evidence="8">Binds 1 [4Fe-4S] cluster. The cluster is coordinated with 3 cysteines and an exchangeable S-adenosyl-L-methionine.</text>
</comment>
<dbReference type="Proteomes" id="UP000319908">
    <property type="component" value="Unassembled WGS sequence"/>
</dbReference>
<feature type="binding site" evidence="8">
    <location>
        <position position="50"/>
    </location>
    <ligand>
        <name>substrate</name>
    </ligand>
</feature>
<dbReference type="GO" id="GO:0008616">
    <property type="term" value="P:tRNA queuosine(34) biosynthetic process"/>
    <property type="evidence" value="ECO:0007669"/>
    <property type="project" value="UniProtKB-UniRule"/>
</dbReference>
<comment type="caution">
    <text evidence="8">Lacks conserved residue(s) required for the propagation of feature annotation.</text>
</comment>
<dbReference type="InterPro" id="IPR007197">
    <property type="entry name" value="rSAM"/>
</dbReference>
<keyword evidence="11" id="KW-1185">Reference proteome</keyword>
<comment type="function">
    <text evidence="8">Catalyzes the complex heterocyclic radical-mediated conversion of 6-carboxy-5,6,7,8-tetrahydropterin (CPH4) to 7-carboxy-7-deazaguanine (CDG), a step common to the biosynthetic pathways of all 7-deazapurine-containing compounds.</text>
</comment>
<comment type="similarity">
    <text evidence="8">Belongs to the radical SAM superfamily. 7-carboxy-7-deazaguanine synthase family.</text>
</comment>
<feature type="binding site" evidence="8">
    <location>
        <begin position="35"/>
        <end position="37"/>
    </location>
    <ligand>
        <name>substrate</name>
    </ligand>
</feature>
<comment type="pathway">
    <text evidence="8">Purine metabolism; 7-cyano-7-deazaguanine biosynthesis.</text>
</comment>
<dbReference type="Gene3D" id="3.20.20.70">
    <property type="entry name" value="Aldolase class I"/>
    <property type="match status" value="1"/>
</dbReference>
<feature type="binding site" evidence="8">
    <location>
        <position position="110"/>
    </location>
    <ligand>
        <name>S-adenosyl-L-methionine</name>
        <dbReference type="ChEBI" id="CHEBI:59789"/>
    </ligand>
</feature>
<proteinExistence type="inferred from homology"/>
<dbReference type="PROSITE" id="PS51918">
    <property type="entry name" value="RADICAL_SAM"/>
    <property type="match status" value="1"/>
</dbReference>
<keyword evidence="8" id="KW-0671">Queuosine biosynthesis</keyword>
<comment type="caution">
    <text evidence="10">The sequence shown here is derived from an EMBL/GenBank/DDBJ whole genome shotgun (WGS) entry which is preliminary data.</text>
</comment>
<keyword evidence="5 8" id="KW-0408">Iron</keyword>
<organism evidence="10 11">
    <name type="scientific">Allorhodopirellula heiligendammensis</name>
    <dbReference type="NCBI Taxonomy" id="2714739"/>
    <lineage>
        <taxon>Bacteria</taxon>
        <taxon>Pseudomonadati</taxon>
        <taxon>Planctomycetota</taxon>
        <taxon>Planctomycetia</taxon>
        <taxon>Pirellulales</taxon>
        <taxon>Pirellulaceae</taxon>
        <taxon>Allorhodopirellula</taxon>
    </lineage>
</organism>
<protein>
    <recommendedName>
        <fullName evidence="8">7-carboxy-7-deazaguanine synthase</fullName>
        <shortName evidence="8">CDG synthase</shortName>
        <ecNumber evidence="8">4.3.99.3</ecNumber>
    </recommendedName>
    <alternativeName>
        <fullName evidence="8">Queuosine biosynthesis protein QueE</fullName>
    </alternativeName>
</protein>
<comment type="cofactor">
    <cofactor evidence="8">
        <name>S-adenosyl-L-methionine</name>
        <dbReference type="ChEBI" id="CHEBI:59789"/>
    </cofactor>
    <text evidence="8">Binds 1 S-adenosyl-L-methionine per subunit.</text>
</comment>
<feature type="domain" description="Radical SAM core" evidence="9">
    <location>
        <begin position="41"/>
        <end position="272"/>
    </location>
</feature>
<dbReference type="PANTHER" id="PTHR42836">
    <property type="entry name" value="7-CARBOXY-7-DEAZAGUANINE SYNTHASE"/>
    <property type="match status" value="1"/>
</dbReference>
<keyword evidence="7 8" id="KW-0456">Lyase</keyword>
<evidence type="ECO:0000256" key="4">
    <source>
        <dbReference type="ARBA" id="ARBA00022842"/>
    </source>
</evidence>
<evidence type="ECO:0000256" key="5">
    <source>
        <dbReference type="ARBA" id="ARBA00023004"/>
    </source>
</evidence>
<reference evidence="10 11" key="1">
    <citation type="journal article" date="2020" name="Antonie Van Leeuwenhoek">
        <title>Rhodopirellula heiligendammensis sp. nov., Rhodopirellula pilleata sp. nov., and Rhodopirellula solitaria sp. nov. isolated from natural or artificial marine surfaces in Northern Germany and California, USA, and emended description of the genus Rhodopirellula.</title>
        <authorList>
            <person name="Kallscheuer N."/>
            <person name="Wiegand S."/>
            <person name="Jogler M."/>
            <person name="Boedeker C."/>
            <person name="Peeters S.H."/>
            <person name="Rast P."/>
            <person name="Heuer A."/>
            <person name="Jetten M.S.M."/>
            <person name="Rohde M."/>
            <person name="Jogler C."/>
        </authorList>
    </citation>
    <scope>NUCLEOTIDE SEQUENCE [LARGE SCALE GENOMIC DNA]</scope>
    <source>
        <strain evidence="10 11">Poly21</strain>
    </source>
</reference>
<dbReference type="AlphaFoldDB" id="A0A5C6BU34"/>
<dbReference type="InterPro" id="IPR013785">
    <property type="entry name" value="Aldolase_TIM"/>
</dbReference>